<accession>A0ACC5WXU8</accession>
<dbReference type="EMBL" id="CM040465">
    <property type="protein sequence ID" value="MCI4383864.1"/>
    <property type="molecule type" value="Genomic_DNA"/>
</dbReference>
<organism evidence="1 2">
    <name type="scientific">Pangasianodon gigas</name>
    <name type="common">Mekong giant catfish</name>
    <name type="synonym">Pangasius gigas</name>
    <dbReference type="NCBI Taxonomy" id="30993"/>
    <lineage>
        <taxon>Eukaryota</taxon>
        <taxon>Metazoa</taxon>
        <taxon>Chordata</taxon>
        <taxon>Craniata</taxon>
        <taxon>Vertebrata</taxon>
        <taxon>Euteleostomi</taxon>
        <taxon>Actinopterygii</taxon>
        <taxon>Neopterygii</taxon>
        <taxon>Teleostei</taxon>
        <taxon>Ostariophysi</taxon>
        <taxon>Siluriformes</taxon>
        <taxon>Pangasiidae</taxon>
        <taxon>Pangasianodon</taxon>
    </lineage>
</organism>
<keyword evidence="2" id="KW-1185">Reference proteome</keyword>
<gene>
    <name evidence="1" type="ORF">PGIGA_G00031590</name>
</gene>
<sequence length="376" mass="40396">MMSSSRDAVVTSHTSWVCTSHTELREILITPQEDLLNTTNTSTEAGLDPSASALCEPVLLERAEESSPCVITLLCRPDSGAVISSLQVVSEARTVEVYSLSGDYCGTSRGEEDPRWQQSSGEDKRLFYRSRLVLESPLASCEVKLLSLGGRSAVRIRQVVVGLRFRPERPELQPGLAAGIDLHRVQAMMQEMGTTLSPGAQNLMEMVQFQQKNKADVLGGFLPLLMGGGALACLAKGAKAMGDVGSDGAAAPAGHQSGTFRANQSGVPDAVAGGPGGNQSPVSPDVLPILQSVCGQVTQLRLDALTSPEKKTNGEREDHMCCGGLEKVLEKVVEKRMQDLENRLKEHMDTRLDALQQRLELTLHQLALLTSTPNPQ</sequence>
<evidence type="ECO:0000313" key="1">
    <source>
        <dbReference type="EMBL" id="MCI4383864.1"/>
    </source>
</evidence>
<reference evidence="1 2" key="1">
    <citation type="journal article" date="2022" name="bioRxiv">
        <title>An ancient truncated duplication of the anti-Mullerian hormone receptor type 2 gene is a potential conserved master sex determinant in the Pangasiidae catfish family.</title>
        <authorList>
            <person name="Wen M."/>
            <person name="Pan Q."/>
            <person name="Jouanno E."/>
            <person name="Montfort J."/>
            <person name="Zahm M."/>
            <person name="Cabau C."/>
            <person name="Klopp C."/>
            <person name="Iampietro C."/>
            <person name="Roques C."/>
            <person name="Bouchez O."/>
            <person name="Castinel A."/>
            <person name="Donnadieu C."/>
            <person name="Parrinello H."/>
            <person name="Poncet C."/>
            <person name="Belmonte E."/>
            <person name="Gautier V."/>
            <person name="Avarre J.-C."/>
            <person name="Dugue R."/>
            <person name="Gustiano R."/>
            <person name="Ha T.T.T."/>
            <person name="Campet M."/>
            <person name="Sriphairoj K."/>
            <person name="Ribolli J."/>
            <person name="de Almeida F.L."/>
            <person name="Desvignes T."/>
            <person name="Postlethwait J.H."/>
            <person name="Bucao C.F."/>
            <person name="Robinson-Rechavi M."/>
            <person name="Bobe J."/>
            <person name="Herpin A."/>
            <person name="Guiguen Y."/>
        </authorList>
    </citation>
    <scope>NUCLEOTIDE SEQUENCE [LARGE SCALE GENOMIC DNA]</scope>
    <source>
        <strain evidence="1">YG-Dec2019</strain>
    </source>
</reference>
<comment type="caution">
    <text evidence="1">The sequence shown here is derived from an EMBL/GenBank/DDBJ whole genome shotgun (WGS) entry which is preliminary data.</text>
</comment>
<evidence type="ECO:0000313" key="2">
    <source>
        <dbReference type="Proteomes" id="UP000829447"/>
    </source>
</evidence>
<proteinExistence type="predicted"/>
<protein>
    <submittedName>
        <fullName evidence="1">Uncharacterized protein</fullName>
    </submittedName>
</protein>
<name>A0ACC5WXU8_PANGG</name>
<dbReference type="Proteomes" id="UP000829447">
    <property type="component" value="Linkage Group LG12"/>
</dbReference>